<keyword evidence="3" id="KW-1185">Reference proteome</keyword>
<sequence length="679" mass="77279">MKNIWMTLAMVFWAAVSVAQELEQLVKENHSFTLYLKKPGNPAVAHPLSLHENGTTFQAQEKLPLSVSMELQERNGEFVIKFNLKAEEEVYFNFHGELGLEGLSFESAQMLLPGFWYRKNQRSPERAPSVKTSNDWLVREDRLSTPMTALYDQEAKKGFSLIRMDVPTDIALATHQSGEVILSGLTNLGSLGFGEKNDIPFLSFAFPYAEAPHSYYRKLTLGDPVQSFLRLDGGESISFRYLLFTSQNEDFSDFVAHNWTMGYDKMQPTPLDEQQFTDHEIKSTLTEFFKSSYMETQGLKGFSGVHLETATCEVVEIYEVGFIGRILLNAFNALEFGEAHGDEELVRMARNIMDSYAANGFTQNGLIREMVDFRGEGNEPAVYSIRRQSEGIYALLHYFNYEKAMGRNHPEYEKKIQNLLDTLLSVQQADGSFPRKFDEDLQVIDETGGSSPSAVAPLVMAYHYFGDKKYLAAAKKVGEYQEREIISKSDYFSSTLDADCEDKEAALYASTAMYYLALVSKGKERKHYVSLAEKAAYFTLSWYYTWDVPFAQGQMLGDIGFKSRGWGNVSVENNHIDVFIFEFAEVLRWLSSETGEERFRTFGEVIRSSMREQLLPTPGNMMGIAKVGYYPEVVQHTAWDYGKNGKGYYNDLFAPGWTVASLWELLSDDRTAKFFQTKK</sequence>
<organism evidence="2 3">
    <name type="scientific">Litoribacter ruber</name>
    <dbReference type="NCBI Taxonomy" id="702568"/>
    <lineage>
        <taxon>Bacteria</taxon>
        <taxon>Pseudomonadati</taxon>
        <taxon>Bacteroidota</taxon>
        <taxon>Cytophagia</taxon>
        <taxon>Cytophagales</taxon>
        <taxon>Cyclobacteriaceae</taxon>
        <taxon>Litoribacter</taxon>
    </lineage>
</organism>
<dbReference type="RefSeq" id="WP_213946590.1">
    <property type="nucleotide sequence ID" value="NZ_JAHCMY010000018.1"/>
</dbReference>
<dbReference type="Proteomes" id="UP001319104">
    <property type="component" value="Unassembled WGS sequence"/>
</dbReference>
<evidence type="ECO:0000313" key="3">
    <source>
        <dbReference type="Proteomes" id="UP001319104"/>
    </source>
</evidence>
<evidence type="ECO:0000256" key="1">
    <source>
        <dbReference type="SAM" id="SignalP"/>
    </source>
</evidence>
<accession>A0AAP2CKS1</accession>
<proteinExistence type="predicted"/>
<reference evidence="2 3" key="1">
    <citation type="submission" date="2021-05" db="EMBL/GenBank/DDBJ databases">
        <authorList>
            <person name="Zhang Z.D."/>
            <person name="Osman G."/>
        </authorList>
    </citation>
    <scope>NUCLEOTIDE SEQUENCE [LARGE SCALE GENOMIC DNA]</scope>
    <source>
        <strain evidence="2 3">KCTC 32217</strain>
    </source>
</reference>
<dbReference type="GO" id="GO:0005975">
    <property type="term" value="P:carbohydrate metabolic process"/>
    <property type="evidence" value="ECO:0007669"/>
    <property type="project" value="InterPro"/>
</dbReference>
<evidence type="ECO:0000313" key="2">
    <source>
        <dbReference type="EMBL" id="MBS9525730.1"/>
    </source>
</evidence>
<dbReference type="EMBL" id="JAHCMY010000018">
    <property type="protein sequence ID" value="MBS9525730.1"/>
    <property type="molecule type" value="Genomic_DNA"/>
</dbReference>
<keyword evidence="1" id="KW-0732">Signal</keyword>
<gene>
    <name evidence="2" type="ORF">KI659_17050</name>
</gene>
<evidence type="ECO:0008006" key="4">
    <source>
        <dbReference type="Google" id="ProtNLM"/>
    </source>
</evidence>
<dbReference type="AlphaFoldDB" id="A0AAP2CKS1"/>
<feature type="chain" id="PRO_5042982910" description="Cellulase Ig-like domain-containing protein" evidence="1">
    <location>
        <begin position="20"/>
        <end position="679"/>
    </location>
</feature>
<name>A0AAP2CKS1_9BACT</name>
<feature type="signal peptide" evidence="1">
    <location>
        <begin position="1"/>
        <end position="19"/>
    </location>
</feature>
<comment type="caution">
    <text evidence="2">The sequence shown here is derived from an EMBL/GenBank/DDBJ whole genome shotgun (WGS) entry which is preliminary data.</text>
</comment>
<protein>
    <recommendedName>
        <fullName evidence="4">Cellulase Ig-like domain-containing protein</fullName>
    </recommendedName>
</protein>
<dbReference type="InterPro" id="IPR008928">
    <property type="entry name" value="6-hairpin_glycosidase_sf"/>
</dbReference>
<dbReference type="SUPFAM" id="SSF48208">
    <property type="entry name" value="Six-hairpin glycosidases"/>
    <property type="match status" value="1"/>
</dbReference>